<keyword evidence="2" id="KW-1185">Reference proteome</keyword>
<dbReference type="EMBL" id="JFKE01000011">
    <property type="protein sequence ID" value="KAJ54092.1"/>
    <property type="molecule type" value="Genomic_DNA"/>
</dbReference>
<protein>
    <submittedName>
        <fullName evidence="1">Uncharacterized protein</fullName>
    </submittedName>
</protein>
<dbReference type="STRING" id="1454373.ACMU_04135"/>
<evidence type="ECO:0000313" key="1">
    <source>
        <dbReference type="EMBL" id="KAJ54092.1"/>
    </source>
</evidence>
<name>A0A037ZD62_9RHOB</name>
<proteinExistence type="predicted"/>
<accession>A0A037ZD62</accession>
<dbReference type="AlphaFoldDB" id="A0A037ZD62"/>
<reference evidence="1 2" key="1">
    <citation type="submission" date="2014-03" db="EMBL/GenBank/DDBJ databases">
        <title>Draft Genome Sequence of Actibacterium mucosum KCTC 23349, a Marine Alphaproteobacterium with Complex Ionic Requirements Isolated from Mediterranean Seawater at Malvarrosa Beach, Valencia, Spain.</title>
        <authorList>
            <person name="Arahal D.R."/>
            <person name="Shao Z."/>
            <person name="Lai Q."/>
            <person name="Pujalte M.J."/>
        </authorList>
    </citation>
    <scope>NUCLEOTIDE SEQUENCE [LARGE SCALE GENOMIC DNA]</scope>
    <source>
        <strain evidence="1 2">KCTC 23349</strain>
    </source>
</reference>
<sequence>MVKPIPDLFGRLSDRSRDSAISKAACSDKMNIEQEYTHRQTYEAEHNDNGTLHKMCIAILNIND</sequence>
<organism evidence="1 2">
    <name type="scientific">Actibacterium mucosum KCTC 23349</name>
    <dbReference type="NCBI Taxonomy" id="1454373"/>
    <lineage>
        <taxon>Bacteria</taxon>
        <taxon>Pseudomonadati</taxon>
        <taxon>Pseudomonadota</taxon>
        <taxon>Alphaproteobacteria</taxon>
        <taxon>Rhodobacterales</taxon>
        <taxon>Roseobacteraceae</taxon>
        <taxon>Actibacterium</taxon>
    </lineage>
</organism>
<comment type="caution">
    <text evidence="1">The sequence shown here is derived from an EMBL/GenBank/DDBJ whole genome shotgun (WGS) entry which is preliminary data.</text>
</comment>
<dbReference type="Proteomes" id="UP000026249">
    <property type="component" value="Unassembled WGS sequence"/>
</dbReference>
<evidence type="ECO:0000313" key="2">
    <source>
        <dbReference type="Proteomes" id="UP000026249"/>
    </source>
</evidence>
<gene>
    <name evidence="1" type="ORF">ACMU_04135</name>
</gene>